<evidence type="ECO:0000313" key="1">
    <source>
        <dbReference type="EMBL" id="KAK2960907.1"/>
    </source>
</evidence>
<dbReference type="Proteomes" id="UP001281761">
    <property type="component" value="Unassembled WGS sequence"/>
</dbReference>
<name>A0ABQ9YB04_9EUKA</name>
<protein>
    <submittedName>
        <fullName evidence="1">Uncharacterized protein</fullName>
    </submittedName>
</protein>
<sequence>MTQLVLNMPAFLTIPSCLTFFEDDLSIYNFLLSVSHAQQECNEKRGDQRRMWKAVHRMLRMEGIEDVMEEKLQIDPNESSGHWIVDRSIRWNNLLGMNLPEHD</sequence>
<reference evidence="1 2" key="1">
    <citation type="journal article" date="2022" name="bioRxiv">
        <title>Genomics of Preaxostyla Flagellates Illuminates Evolutionary Transitions and the Path Towards Mitochondrial Loss.</title>
        <authorList>
            <person name="Novak L.V.F."/>
            <person name="Treitli S.C."/>
            <person name="Pyrih J."/>
            <person name="Halakuc P."/>
            <person name="Pipaliya S.V."/>
            <person name="Vacek V."/>
            <person name="Brzon O."/>
            <person name="Soukal P."/>
            <person name="Eme L."/>
            <person name="Dacks J.B."/>
            <person name="Karnkowska A."/>
            <person name="Elias M."/>
            <person name="Hampl V."/>
        </authorList>
    </citation>
    <scope>NUCLEOTIDE SEQUENCE [LARGE SCALE GENOMIC DNA]</scope>
    <source>
        <strain evidence="1">NAU3</strain>
        <tissue evidence="1">Gut</tissue>
    </source>
</reference>
<proteinExistence type="predicted"/>
<gene>
    <name evidence="1" type="ORF">BLNAU_3994</name>
</gene>
<evidence type="ECO:0000313" key="2">
    <source>
        <dbReference type="Proteomes" id="UP001281761"/>
    </source>
</evidence>
<accession>A0ABQ9YB04</accession>
<organism evidence="1 2">
    <name type="scientific">Blattamonas nauphoetae</name>
    <dbReference type="NCBI Taxonomy" id="2049346"/>
    <lineage>
        <taxon>Eukaryota</taxon>
        <taxon>Metamonada</taxon>
        <taxon>Preaxostyla</taxon>
        <taxon>Oxymonadida</taxon>
        <taxon>Blattamonas</taxon>
    </lineage>
</organism>
<dbReference type="EMBL" id="JARBJD010000019">
    <property type="protein sequence ID" value="KAK2960907.1"/>
    <property type="molecule type" value="Genomic_DNA"/>
</dbReference>
<comment type="caution">
    <text evidence="1">The sequence shown here is derived from an EMBL/GenBank/DDBJ whole genome shotgun (WGS) entry which is preliminary data.</text>
</comment>
<keyword evidence="2" id="KW-1185">Reference proteome</keyword>